<dbReference type="Proteomes" id="UP000261739">
    <property type="component" value="Unassembled WGS sequence"/>
</dbReference>
<dbReference type="SUPFAM" id="SSF52016">
    <property type="entry name" value="LeuD/IlvD-like"/>
    <property type="match status" value="1"/>
</dbReference>
<comment type="caution">
    <text evidence="1">The sequence shown here is derived from an EMBL/GenBank/DDBJ whole genome shotgun (WGS) entry which is preliminary data.</text>
</comment>
<dbReference type="InterPro" id="IPR015928">
    <property type="entry name" value="Aconitase/3IPM_dehydase_swvl"/>
</dbReference>
<dbReference type="EMBL" id="DQID01000101">
    <property type="protein sequence ID" value="HCT13876.1"/>
    <property type="molecule type" value="Genomic_DNA"/>
</dbReference>
<accession>A0A3D4SX73</accession>
<reference evidence="1 2" key="1">
    <citation type="journal article" date="2018" name="Nat. Biotechnol.">
        <title>A standardized bacterial taxonomy based on genome phylogeny substantially revises the tree of life.</title>
        <authorList>
            <person name="Parks D.H."/>
            <person name="Chuvochina M."/>
            <person name="Waite D.W."/>
            <person name="Rinke C."/>
            <person name="Skarshewski A."/>
            <person name="Chaumeil P.A."/>
            <person name="Hugenholtz P."/>
        </authorList>
    </citation>
    <scope>NUCLEOTIDE SEQUENCE [LARGE SCALE GENOMIC DNA]</scope>
    <source>
        <strain evidence="1">UBA11247</strain>
    </source>
</reference>
<sequence>MEAFTTHTGVALPLKRSNVDTDQIVPAEYLKLVTKTGFESGLFKS</sequence>
<organism evidence="1 2">
    <name type="scientific">Corynebacterium nuruki</name>
    <dbReference type="NCBI Taxonomy" id="1032851"/>
    <lineage>
        <taxon>Bacteria</taxon>
        <taxon>Bacillati</taxon>
        <taxon>Actinomycetota</taxon>
        <taxon>Actinomycetes</taxon>
        <taxon>Mycobacteriales</taxon>
        <taxon>Corynebacteriaceae</taxon>
        <taxon>Corynebacterium</taxon>
    </lineage>
</organism>
<name>A0A3D4SX73_9CORY</name>
<dbReference type="Gene3D" id="3.20.19.10">
    <property type="entry name" value="Aconitase, domain 4"/>
    <property type="match status" value="1"/>
</dbReference>
<evidence type="ECO:0000313" key="1">
    <source>
        <dbReference type="EMBL" id="HCT13876.1"/>
    </source>
</evidence>
<proteinExistence type="predicted"/>
<gene>
    <name evidence="1" type="ORF">DIW82_03530</name>
</gene>
<dbReference type="AlphaFoldDB" id="A0A3D4SX73"/>
<feature type="non-terminal residue" evidence="1">
    <location>
        <position position="45"/>
    </location>
</feature>
<protein>
    <submittedName>
        <fullName evidence="1">3-isopropylmalate dehydratase small subunit</fullName>
    </submittedName>
</protein>
<evidence type="ECO:0000313" key="2">
    <source>
        <dbReference type="Proteomes" id="UP000261739"/>
    </source>
</evidence>